<evidence type="ECO:0000259" key="5">
    <source>
        <dbReference type="PROSITE" id="PS01124"/>
    </source>
</evidence>
<feature type="transmembrane region" description="Helical" evidence="4">
    <location>
        <begin position="20"/>
        <end position="45"/>
    </location>
</feature>
<feature type="transmembrane region" description="Helical" evidence="4">
    <location>
        <begin position="57"/>
        <end position="77"/>
    </location>
</feature>
<dbReference type="PANTHER" id="PTHR43280:SF29">
    <property type="entry name" value="ARAC-FAMILY TRANSCRIPTIONAL REGULATOR"/>
    <property type="match status" value="1"/>
</dbReference>
<organism evidence="6 7">
    <name type="scientific">Leptospira levettii</name>
    <dbReference type="NCBI Taxonomy" id="2023178"/>
    <lineage>
        <taxon>Bacteria</taxon>
        <taxon>Pseudomonadati</taxon>
        <taxon>Spirochaetota</taxon>
        <taxon>Spirochaetia</taxon>
        <taxon>Leptospirales</taxon>
        <taxon>Leptospiraceae</taxon>
        <taxon>Leptospira</taxon>
    </lineage>
</organism>
<keyword evidence="3" id="KW-0804">Transcription</keyword>
<dbReference type="PROSITE" id="PS00041">
    <property type="entry name" value="HTH_ARAC_FAMILY_1"/>
    <property type="match status" value="1"/>
</dbReference>
<evidence type="ECO:0000313" key="7">
    <source>
        <dbReference type="Proteomes" id="UP001209694"/>
    </source>
</evidence>
<feature type="transmembrane region" description="Helical" evidence="4">
    <location>
        <begin position="89"/>
        <end position="111"/>
    </location>
</feature>
<evidence type="ECO:0000256" key="1">
    <source>
        <dbReference type="ARBA" id="ARBA00023015"/>
    </source>
</evidence>
<protein>
    <submittedName>
        <fullName evidence="6">AraC family transcriptional regulator</fullName>
    </submittedName>
</protein>
<dbReference type="InterPro" id="IPR018062">
    <property type="entry name" value="HTH_AraC-typ_CS"/>
</dbReference>
<dbReference type="Gene3D" id="1.10.10.60">
    <property type="entry name" value="Homeodomain-like"/>
    <property type="match status" value="1"/>
</dbReference>
<keyword evidence="2" id="KW-0238">DNA-binding</keyword>
<dbReference type="SMART" id="SM00342">
    <property type="entry name" value="HTH_ARAC"/>
    <property type="match status" value="1"/>
</dbReference>
<feature type="transmembrane region" description="Helical" evidence="4">
    <location>
        <begin position="228"/>
        <end position="248"/>
    </location>
</feature>
<evidence type="ECO:0000313" key="6">
    <source>
        <dbReference type="EMBL" id="MCW7515871.1"/>
    </source>
</evidence>
<feature type="transmembrane region" description="Helical" evidence="4">
    <location>
        <begin position="161"/>
        <end position="180"/>
    </location>
</feature>
<gene>
    <name evidence="6" type="ORF">ND810_11950</name>
</gene>
<dbReference type="AlphaFoldDB" id="A0AAW5VF82"/>
<keyword evidence="4" id="KW-0812">Transmembrane</keyword>
<keyword evidence="4" id="KW-0472">Membrane</keyword>
<reference evidence="6" key="1">
    <citation type="submission" date="2022-06" db="EMBL/GenBank/DDBJ databases">
        <title>Leptospira isolates from biofilms formed at urban environments.</title>
        <authorList>
            <person name="Ribeiro P.S."/>
            <person name="Sousa T."/>
            <person name="Carvalho N."/>
            <person name="Aburjaile F."/>
            <person name="Neves F."/>
            <person name="Oliveira D."/>
            <person name="Blanco L."/>
            <person name="Lima J."/>
            <person name="Costa F."/>
            <person name="Brenig B."/>
            <person name="Soares S."/>
            <person name="Ramos R."/>
            <person name="Goes-Neto A."/>
            <person name="Matiuzzi M."/>
            <person name="Azevedo V."/>
            <person name="Ristow P."/>
        </authorList>
    </citation>
    <scope>NUCLEOTIDE SEQUENCE</scope>
    <source>
        <strain evidence="6">VSF7</strain>
    </source>
</reference>
<keyword evidence="1" id="KW-0805">Transcription regulation</keyword>
<dbReference type="PROSITE" id="PS01124">
    <property type="entry name" value="HTH_ARAC_FAMILY_2"/>
    <property type="match status" value="1"/>
</dbReference>
<accession>A0AAW5VF82</accession>
<dbReference type="Proteomes" id="UP001209694">
    <property type="component" value="Unassembled WGS sequence"/>
</dbReference>
<name>A0AAW5VF82_9LEPT</name>
<proteinExistence type="predicted"/>
<evidence type="ECO:0000256" key="4">
    <source>
        <dbReference type="SAM" id="Phobius"/>
    </source>
</evidence>
<dbReference type="EMBL" id="JAMQQD010000004">
    <property type="protein sequence ID" value="MCW7515871.1"/>
    <property type="molecule type" value="Genomic_DNA"/>
</dbReference>
<comment type="caution">
    <text evidence="6">The sequence shown here is derived from an EMBL/GenBank/DDBJ whole genome shotgun (WGS) entry which is preliminary data.</text>
</comment>
<dbReference type="GO" id="GO:0003700">
    <property type="term" value="F:DNA-binding transcription factor activity"/>
    <property type="evidence" value="ECO:0007669"/>
    <property type="project" value="InterPro"/>
</dbReference>
<dbReference type="SUPFAM" id="SSF46689">
    <property type="entry name" value="Homeodomain-like"/>
    <property type="match status" value="1"/>
</dbReference>
<keyword evidence="4" id="KW-1133">Transmembrane helix</keyword>
<evidence type="ECO:0000256" key="2">
    <source>
        <dbReference type="ARBA" id="ARBA00023125"/>
    </source>
</evidence>
<dbReference type="GO" id="GO:0043565">
    <property type="term" value="F:sequence-specific DNA binding"/>
    <property type="evidence" value="ECO:0007669"/>
    <property type="project" value="InterPro"/>
</dbReference>
<feature type="domain" description="HTH araC/xylS-type" evidence="5">
    <location>
        <begin position="277"/>
        <end position="382"/>
    </location>
</feature>
<dbReference type="InterPro" id="IPR009057">
    <property type="entry name" value="Homeodomain-like_sf"/>
</dbReference>
<evidence type="ECO:0000256" key="3">
    <source>
        <dbReference type="ARBA" id="ARBA00023163"/>
    </source>
</evidence>
<dbReference type="InterPro" id="IPR018060">
    <property type="entry name" value="HTH_AraC"/>
</dbReference>
<dbReference type="RefSeq" id="WP_244288697.1">
    <property type="nucleotide sequence ID" value="NZ_JAMQPS010000003.1"/>
</dbReference>
<feature type="transmembrane region" description="Helical" evidence="4">
    <location>
        <begin position="123"/>
        <end position="141"/>
    </location>
</feature>
<dbReference type="Pfam" id="PF12833">
    <property type="entry name" value="HTH_18"/>
    <property type="match status" value="1"/>
</dbReference>
<feature type="transmembrane region" description="Helical" evidence="4">
    <location>
        <begin position="200"/>
        <end position="222"/>
    </location>
</feature>
<sequence>MELLFFKKSVYPNETYYDKIYQSMIGSILLSAGFIQSLFLGLYFFFQGEGKKEYSRYLAFFFFFLSLSMACNLIYYSGNLNEFPHLIKLGYFFGFCIAPLFSFVVTQYFLIPKERINWEGFTLGIPVVFLLYQAPFFLLSGEDKILSLTKIQSKDIFSETNIYQILILFFSFFVFLRTYIRFQMEMGQFSKDLYWEGRIFAKYLFLLLIWLCFCILICFILPGKISESISNLGFSIWILGFAWHRVYLDKKESHDLPNNQSESVKYQKSYLPEIQMMELGKKLESLLDDKEFLLDGDLNLSFIANKLGISSHTTSQVCNRYFGKSLIEIIQEKRIEHAKYALKHSDETILRIGFDVGFNSKNSFIRVFKELTQLTPSEYRKKHRS</sequence>
<dbReference type="PANTHER" id="PTHR43280">
    <property type="entry name" value="ARAC-FAMILY TRANSCRIPTIONAL REGULATOR"/>
    <property type="match status" value="1"/>
</dbReference>